<reference evidence="3" key="1">
    <citation type="journal article" date="2014" name="Science">
        <title>Ancient hybridizations among the ancestral genomes of bread wheat.</title>
        <authorList>
            <consortium name="International Wheat Genome Sequencing Consortium,"/>
            <person name="Marcussen T."/>
            <person name="Sandve S.R."/>
            <person name="Heier L."/>
            <person name="Spannagl M."/>
            <person name="Pfeifer M."/>
            <person name="Jakobsen K.S."/>
            <person name="Wulff B.B."/>
            <person name="Steuernagel B."/>
            <person name="Mayer K.F."/>
            <person name="Olsen O.A."/>
        </authorList>
    </citation>
    <scope>NUCLEOTIDE SEQUENCE [LARGE SCALE GENOMIC DNA]</scope>
    <source>
        <strain evidence="3">cv. AL8/78</strain>
    </source>
</reference>
<keyword evidence="3" id="KW-1185">Reference proteome</keyword>
<dbReference type="AlphaFoldDB" id="A0A453R2L7"/>
<keyword evidence="1" id="KW-0472">Membrane</keyword>
<feature type="transmembrane region" description="Helical" evidence="1">
    <location>
        <begin position="20"/>
        <end position="41"/>
    </location>
</feature>
<reference evidence="3" key="2">
    <citation type="journal article" date="2017" name="Nat. Plants">
        <title>The Aegilops tauschii genome reveals multiple impacts of transposons.</title>
        <authorList>
            <person name="Zhao G."/>
            <person name="Zou C."/>
            <person name="Li K."/>
            <person name="Wang K."/>
            <person name="Li T."/>
            <person name="Gao L."/>
            <person name="Zhang X."/>
            <person name="Wang H."/>
            <person name="Yang Z."/>
            <person name="Liu X."/>
            <person name="Jiang W."/>
            <person name="Mao L."/>
            <person name="Kong X."/>
            <person name="Jiao Y."/>
            <person name="Jia J."/>
        </authorList>
    </citation>
    <scope>NUCLEOTIDE SEQUENCE [LARGE SCALE GENOMIC DNA]</scope>
    <source>
        <strain evidence="3">cv. AL8/78</strain>
    </source>
</reference>
<evidence type="ECO:0000313" key="3">
    <source>
        <dbReference type="Proteomes" id="UP000015105"/>
    </source>
</evidence>
<accession>A0A453R2L7</accession>
<keyword evidence="1" id="KW-0812">Transmembrane</keyword>
<keyword evidence="1" id="KW-1133">Transmembrane helix</keyword>
<dbReference type="Gramene" id="AET7Gv20433500.22">
    <property type="protein sequence ID" value="AET7Gv20433500.22"/>
    <property type="gene ID" value="AET7Gv20433500"/>
</dbReference>
<proteinExistence type="predicted"/>
<reference evidence="2" key="3">
    <citation type="journal article" date="2017" name="Nature">
        <title>Genome sequence of the progenitor of the wheat D genome Aegilops tauschii.</title>
        <authorList>
            <person name="Luo M.C."/>
            <person name="Gu Y.Q."/>
            <person name="Puiu D."/>
            <person name="Wang H."/>
            <person name="Twardziok S.O."/>
            <person name="Deal K.R."/>
            <person name="Huo N."/>
            <person name="Zhu T."/>
            <person name="Wang L."/>
            <person name="Wang Y."/>
            <person name="McGuire P.E."/>
            <person name="Liu S."/>
            <person name="Long H."/>
            <person name="Ramasamy R.K."/>
            <person name="Rodriguez J.C."/>
            <person name="Van S.L."/>
            <person name="Yuan L."/>
            <person name="Wang Z."/>
            <person name="Xia Z."/>
            <person name="Xiao L."/>
            <person name="Anderson O.D."/>
            <person name="Ouyang S."/>
            <person name="Liang Y."/>
            <person name="Zimin A.V."/>
            <person name="Pertea G."/>
            <person name="Qi P."/>
            <person name="Bennetzen J.L."/>
            <person name="Dai X."/>
            <person name="Dawson M.W."/>
            <person name="Muller H.G."/>
            <person name="Kugler K."/>
            <person name="Rivarola-Duarte L."/>
            <person name="Spannagl M."/>
            <person name="Mayer K.F.X."/>
            <person name="Lu F.H."/>
            <person name="Bevan M.W."/>
            <person name="Leroy P."/>
            <person name="Li P."/>
            <person name="You F.M."/>
            <person name="Sun Q."/>
            <person name="Liu Z."/>
            <person name="Lyons E."/>
            <person name="Wicker T."/>
            <person name="Salzberg S.L."/>
            <person name="Devos K.M."/>
            <person name="Dvorak J."/>
        </authorList>
    </citation>
    <scope>NUCLEOTIDE SEQUENCE [LARGE SCALE GENOMIC DNA]</scope>
    <source>
        <strain evidence="2">cv. AL8/78</strain>
    </source>
</reference>
<reference evidence="2" key="5">
    <citation type="journal article" date="2021" name="G3 (Bethesda)">
        <title>Aegilops tauschii genome assembly Aet v5.0 features greater sequence contiguity and improved annotation.</title>
        <authorList>
            <person name="Wang L."/>
            <person name="Zhu T."/>
            <person name="Rodriguez J.C."/>
            <person name="Deal K.R."/>
            <person name="Dubcovsky J."/>
            <person name="McGuire P.E."/>
            <person name="Lux T."/>
            <person name="Spannagl M."/>
            <person name="Mayer K.F.X."/>
            <person name="Baldrich P."/>
            <person name="Meyers B.C."/>
            <person name="Huo N."/>
            <person name="Gu Y.Q."/>
            <person name="Zhou H."/>
            <person name="Devos K.M."/>
            <person name="Bennetzen J.L."/>
            <person name="Unver T."/>
            <person name="Budak H."/>
            <person name="Gulick P.J."/>
            <person name="Galiba G."/>
            <person name="Kalapos B."/>
            <person name="Nelson D.R."/>
            <person name="Li P."/>
            <person name="You F.M."/>
            <person name="Luo M.C."/>
            <person name="Dvorak J."/>
        </authorList>
    </citation>
    <scope>NUCLEOTIDE SEQUENCE [LARGE SCALE GENOMIC DNA]</scope>
    <source>
        <strain evidence="2">cv. AL8/78</strain>
    </source>
</reference>
<name>A0A453R2L7_AEGTS</name>
<reference evidence="2" key="4">
    <citation type="submission" date="2019-03" db="UniProtKB">
        <authorList>
            <consortium name="EnsemblPlants"/>
        </authorList>
    </citation>
    <scope>IDENTIFICATION</scope>
</reference>
<dbReference type="EnsemblPlants" id="AET7Gv20433500.22">
    <property type="protein sequence ID" value="AET7Gv20433500.22"/>
    <property type="gene ID" value="AET7Gv20433500"/>
</dbReference>
<protein>
    <submittedName>
        <fullName evidence="2">Uncharacterized protein</fullName>
    </submittedName>
</protein>
<evidence type="ECO:0000256" key="1">
    <source>
        <dbReference type="SAM" id="Phobius"/>
    </source>
</evidence>
<dbReference type="Proteomes" id="UP000015105">
    <property type="component" value="Chromosome 7D"/>
</dbReference>
<organism evidence="2 3">
    <name type="scientific">Aegilops tauschii subsp. strangulata</name>
    <name type="common">Goatgrass</name>
    <dbReference type="NCBI Taxonomy" id="200361"/>
    <lineage>
        <taxon>Eukaryota</taxon>
        <taxon>Viridiplantae</taxon>
        <taxon>Streptophyta</taxon>
        <taxon>Embryophyta</taxon>
        <taxon>Tracheophyta</taxon>
        <taxon>Spermatophyta</taxon>
        <taxon>Magnoliopsida</taxon>
        <taxon>Liliopsida</taxon>
        <taxon>Poales</taxon>
        <taxon>Poaceae</taxon>
        <taxon>BOP clade</taxon>
        <taxon>Pooideae</taxon>
        <taxon>Triticodae</taxon>
        <taxon>Triticeae</taxon>
        <taxon>Triticinae</taxon>
        <taxon>Aegilops</taxon>
    </lineage>
</organism>
<sequence>METNGTYDMHINQWNLSKHVAFSVGWSFMWVILFGLLFAGVRSYAVYKYSLQRGITTWVPSSLKRQTSKSGRYFRNDEVDVQQEAQGVLMGHIKICELAGTGQ</sequence>
<evidence type="ECO:0000313" key="2">
    <source>
        <dbReference type="EnsemblPlants" id="AET7Gv20433500.22"/>
    </source>
</evidence>